<feature type="binding site" evidence="6 8">
    <location>
        <position position="98"/>
    </location>
    <ligand>
        <name>substrate</name>
    </ligand>
</feature>
<feature type="binding site" evidence="6 8">
    <location>
        <begin position="21"/>
        <end position="22"/>
    </location>
    <ligand>
        <name>substrate</name>
    </ligand>
</feature>
<evidence type="ECO:0000256" key="7">
    <source>
        <dbReference type="PIRSR" id="PIRSR613078-1"/>
    </source>
</evidence>
<feature type="binding site" evidence="6 8">
    <location>
        <begin position="180"/>
        <end position="181"/>
    </location>
    <ligand>
        <name>substrate</name>
    </ligand>
</feature>
<accession>A0A840S195</accession>
<evidence type="ECO:0000256" key="10">
    <source>
        <dbReference type="RuleBase" id="RU004512"/>
    </source>
</evidence>
<keyword evidence="4 6" id="KW-0324">Glycolysis</keyword>
<feature type="binding site" evidence="6 8">
    <location>
        <begin position="8"/>
        <end position="15"/>
    </location>
    <ligand>
        <name>substrate</name>
    </ligand>
</feature>
<dbReference type="InterPro" id="IPR005952">
    <property type="entry name" value="Phosphogly_mut1"/>
</dbReference>
<comment type="function">
    <text evidence="6 10">Catalyzes the interconversion of 2-phosphoglycerate and 3-phosphoglycerate.</text>
</comment>
<comment type="subunit">
    <text evidence="6">Homodimer.</text>
</comment>
<dbReference type="GO" id="GO:0006096">
    <property type="term" value="P:glycolytic process"/>
    <property type="evidence" value="ECO:0007669"/>
    <property type="project" value="UniProtKB-UniRule"/>
</dbReference>
<evidence type="ECO:0000256" key="5">
    <source>
        <dbReference type="ARBA" id="ARBA00023235"/>
    </source>
</evidence>
<evidence type="ECO:0000256" key="6">
    <source>
        <dbReference type="HAMAP-Rule" id="MF_01039"/>
    </source>
</evidence>
<comment type="catalytic activity">
    <reaction evidence="1 6 10">
        <text>(2R)-2-phosphoglycerate = (2R)-3-phosphoglycerate</text>
        <dbReference type="Rhea" id="RHEA:15901"/>
        <dbReference type="ChEBI" id="CHEBI:58272"/>
        <dbReference type="ChEBI" id="CHEBI:58289"/>
        <dbReference type="EC" id="5.4.2.11"/>
    </reaction>
</comment>
<dbReference type="CDD" id="cd07067">
    <property type="entry name" value="HP_PGM_like"/>
    <property type="match status" value="1"/>
</dbReference>
<evidence type="ECO:0000256" key="1">
    <source>
        <dbReference type="ARBA" id="ARBA00000380"/>
    </source>
</evidence>
<dbReference type="EMBL" id="JACHHO010000001">
    <property type="protein sequence ID" value="MBB5203533.1"/>
    <property type="molecule type" value="Genomic_DNA"/>
</dbReference>
<evidence type="ECO:0000256" key="8">
    <source>
        <dbReference type="PIRSR" id="PIRSR613078-2"/>
    </source>
</evidence>
<dbReference type="Proteomes" id="UP000554837">
    <property type="component" value="Unassembled WGS sequence"/>
</dbReference>
<dbReference type="OrthoDB" id="9781415at2"/>
<dbReference type="RefSeq" id="WP_138857419.1">
    <property type="nucleotide sequence ID" value="NZ_CP040709.1"/>
</dbReference>
<proteinExistence type="inferred from homology"/>
<protein>
    <recommendedName>
        <fullName evidence="6 10">2,3-bisphosphoglycerate-dependent phosphoglycerate mutase</fullName>
        <shortName evidence="6">BPG-dependent PGAM</shortName>
        <shortName evidence="6">PGAM</shortName>
        <shortName evidence="6">Phosphoglyceromutase</shortName>
        <shortName evidence="6">dPGM</shortName>
        <ecNumber evidence="6 10">5.4.2.11</ecNumber>
    </recommendedName>
</protein>
<dbReference type="EC" id="5.4.2.11" evidence="6 10"/>
<evidence type="ECO:0000313" key="11">
    <source>
        <dbReference type="EMBL" id="MBB5203533.1"/>
    </source>
</evidence>
<dbReference type="HAMAP" id="MF_01039">
    <property type="entry name" value="PGAM_GpmA"/>
    <property type="match status" value="1"/>
</dbReference>
<dbReference type="UniPathway" id="UPA00109">
    <property type="reaction ID" value="UER00186"/>
</dbReference>
<comment type="caution">
    <text evidence="11">The sequence shown here is derived from an EMBL/GenBank/DDBJ whole genome shotgun (WGS) entry which is preliminary data.</text>
</comment>
<dbReference type="InterPro" id="IPR013078">
    <property type="entry name" value="His_Pase_superF_clade-1"/>
</dbReference>
<feature type="active site" description="Proton donor/acceptor" evidence="6 7">
    <location>
        <position position="87"/>
    </location>
</feature>
<sequence>MHKLVLLRHGESTWNLENRFTGWTDVPLTATGVAQAQAAGRLLKAEGFDFDLAHTSLLSRAIWTLWHCLDGLERTWLPIRHDWRLNERHYGALQGLNKIDMAKQYGDEQVLVWRRSYDTPPPPLSADDVRCERGDRRYAGIDVPLTECLKDTVARVIPYWEQEVAPQIKAGRRVLIAAHGNSLRALVKHLDGIADDEIVGLNIPNGIPLVYELDADLKPIKRYYLGDQEAIAAAAAKVANQGKA</sequence>
<name>A0A840S195_9BURK</name>
<dbReference type="GO" id="GO:0006094">
    <property type="term" value="P:gluconeogenesis"/>
    <property type="evidence" value="ECO:0007669"/>
    <property type="project" value="UniProtKB-UniRule"/>
</dbReference>
<dbReference type="SMART" id="SM00855">
    <property type="entry name" value="PGAM"/>
    <property type="match status" value="1"/>
</dbReference>
<dbReference type="NCBIfam" id="TIGR01258">
    <property type="entry name" value="pgm_1"/>
    <property type="match status" value="1"/>
</dbReference>
<dbReference type="PROSITE" id="PS00175">
    <property type="entry name" value="PG_MUTASE"/>
    <property type="match status" value="1"/>
</dbReference>
<evidence type="ECO:0000313" key="12">
    <source>
        <dbReference type="Proteomes" id="UP000554837"/>
    </source>
</evidence>
<reference evidence="11 12" key="1">
    <citation type="submission" date="2020-08" db="EMBL/GenBank/DDBJ databases">
        <title>Genomic Encyclopedia of Type Strains, Phase IV (KMG-IV): sequencing the most valuable type-strain genomes for metagenomic binning, comparative biology and taxonomic classification.</title>
        <authorList>
            <person name="Goeker M."/>
        </authorList>
    </citation>
    <scope>NUCLEOTIDE SEQUENCE [LARGE SCALE GENOMIC DNA]</scope>
    <source>
        <strain evidence="11 12">DSM 23958</strain>
    </source>
</reference>
<feature type="site" description="Transition state stabilizer" evidence="6 9">
    <location>
        <position position="179"/>
    </location>
</feature>
<dbReference type="FunFam" id="3.40.50.1240:FF:000003">
    <property type="entry name" value="2,3-bisphosphoglycerate-dependent phosphoglycerate mutase"/>
    <property type="match status" value="1"/>
</dbReference>
<dbReference type="Gene3D" id="3.40.50.1240">
    <property type="entry name" value="Phosphoglycerate mutase-like"/>
    <property type="match status" value="1"/>
</dbReference>
<evidence type="ECO:0000256" key="3">
    <source>
        <dbReference type="ARBA" id="ARBA00022432"/>
    </source>
</evidence>
<comment type="similarity">
    <text evidence="2 6">Belongs to the phosphoglycerate mutase family. BPG-dependent PGAM subfamily.</text>
</comment>
<feature type="binding site" evidence="6 8">
    <location>
        <begin position="87"/>
        <end position="90"/>
    </location>
    <ligand>
        <name>substrate</name>
    </ligand>
</feature>
<dbReference type="AlphaFoldDB" id="A0A840S195"/>
<dbReference type="PANTHER" id="PTHR11931">
    <property type="entry name" value="PHOSPHOGLYCERATE MUTASE"/>
    <property type="match status" value="1"/>
</dbReference>
<dbReference type="InterPro" id="IPR001345">
    <property type="entry name" value="PG/BPGM_mutase_AS"/>
</dbReference>
<feature type="binding site" evidence="6 8">
    <location>
        <begin position="114"/>
        <end position="115"/>
    </location>
    <ligand>
        <name>substrate</name>
    </ligand>
</feature>
<feature type="binding site" evidence="6 8">
    <location>
        <position position="60"/>
    </location>
    <ligand>
        <name>substrate</name>
    </ligand>
</feature>
<organism evidence="11 12">
    <name type="scientific">Inhella inkyongensis</name>
    <dbReference type="NCBI Taxonomy" id="392593"/>
    <lineage>
        <taxon>Bacteria</taxon>
        <taxon>Pseudomonadati</taxon>
        <taxon>Pseudomonadota</taxon>
        <taxon>Betaproteobacteria</taxon>
        <taxon>Burkholderiales</taxon>
        <taxon>Sphaerotilaceae</taxon>
        <taxon>Inhella</taxon>
    </lineage>
</organism>
<comment type="pathway">
    <text evidence="6 10">Carbohydrate degradation; glycolysis; pyruvate from D-glyceraldehyde 3-phosphate: step 3/5.</text>
</comment>
<feature type="active site" description="Tele-phosphohistidine intermediate" evidence="6 7">
    <location>
        <position position="9"/>
    </location>
</feature>
<dbReference type="SUPFAM" id="SSF53254">
    <property type="entry name" value="Phosphoglycerate mutase-like"/>
    <property type="match status" value="1"/>
</dbReference>
<evidence type="ECO:0000256" key="9">
    <source>
        <dbReference type="PIRSR" id="PIRSR613078-3"/>
    </source>
</evidence>
<dbReference type="InterPro" id="IPR029033">
    <property type="entry name" value="His_PPase_superfam"/>
</dbReference>
<evidence type="ECO:0000256" key="2">
    <source>
        <dbReference type="ARBA" id="ARBA00006717"/>
    </source>
</evidence>
<gene>
    <name evidence="6" type="primary">gpmA</name>
    <name evidence="11" type="ORF">HNQ51_000826</name>
</gene>
<dbReference type="PIRSF" id="PIRSF000709">
    <property type="entry name" value="6PFK_2-Ptase"/>
    <property type="match status" value="1"/>
</dbReference>
<evidence type="ECO:0000256" key="4">
    <source>
        <dbReference type="ARBA" id="ARBA00023152"/>
    </source>
</evidence>
<dbReference type="Pfam" id="PF00300">
    <property type="entry name" value="His_Phos_1"/>
    <property type="match status" value="1"/>
</dbReference>
<keyword evidence="3 6" id="KW-0312">Gluconeogenesis</keyword>
<keyword evidence="5 6" id="KW-0413">Isomerase</keyword>
<keyword evidence="12" id="KW-1185">Reference proteome</keyword>
<dbReference type="NCBIfam" id="NF010713">
    <property type="entry name" value="PRK14115.1"/>
    <property type="match status" value="1"/>
</dbReference>
<dbReference type="GO" id="GO:0004619">
    <property type="term" value="F:phosphoglycerate mutase activity"/>
    <property type="evidence" value="ECO:0007669"/>
    <property type="project" value="UniProtKB-UniRule"/>
</dbReference>